<sequence length="78" mass="8424">MTTFALCVSRCLPSISCHLKTLDDYHQLPLATLNSSTSDVIGSWLVLPYSPMLAKLGGHQAIAGDAGVLLSRILLQWL</sequence>
<accession>A0A9D4HJM3</accession>
<comment type="caution">
    <text evidence="1">The sequence shown here is derived from an EMBL/GenBank/DDBJ whole genome shotgun (WGS) entry which is preliminary data.</text>
</comment>
<reference evidence="1" key="2">
    <citation type="submission" date="2020-11" db="EMBL/GenBank/DDBJ databases">
        <authorList>
            <person name="McCartney M.A."/>
            <person name="Auch B."/>
            <person name="Kono T."/>
            <person name="Mallez S."/>
            <person name="Becker A."/>
            <person name="Gohl D.M."/>
            <person name="Silverstein K.A.T."/>
            <person name="Koren S."/>
            <person name="Bechman K.B."/>
            <person name="Herman A."/>
            <person name="Abrahante J.E."/>
            <person name="Garbe J."/>
        </authorList>
    </citation>
    <scope>NUCLEOTIDE SEQUENCE</scope>
    <source>
        <strain evidence="1">Duluth1</strain>
        <tissue evidence="1">Whole animal</tissue>
    </source>
</reference>
<protein>
    <submittedName>
        <fullName evidence="1">Uncharacterized protein</fullName>
    </submittedName>
</protein>
<keyword evidence="2" id="KW-1185">Reference proteome</keyword>
<dbReference type="AlphaFoldDB" id="A0A9D4HJM3"/>
<gene>
    <name evidence="1" type="ORF">DPMN_062860</name>
</gene>
<reference evidence="1" key="1">
    <citation type="journal article" date="2019" name="bioRxiv">
        <title>The Genome of the Zebra Mussel, Dreissena polymorpha: A Resource for Invasive Species Research.</title>
        <authorList>
            <person name="McCartney M.A."/>
            <person name="Auch B."/>
            <person name="Kono T."/>
            <person name="Mallez S."/>
            <person name="Zhang Y."/>
            <person name="Obille A."/>
            <person name="Becker A."/>
            <person name="Abrahante J.E."/>
            <person name="Garbe J."/>
            <person name="Badalamenti J.P."/>
            <person name="Herman A."/>
            <person name="Mangelson H."/>
            <person name="Liachko I."/>
            <person name="Sullivan S."/>
            <person name="Sone E.D."/>
            <person name="Koren S."/>
            <person name="Silverstein K.A.T."/>
            <person name="Beckman K.B."/>
            <person name="Gohl D.M."/>
        </authorList>
    </citation>
    <scope>NUCLEOTIDE SEQUENCE</scope>
    <source>
        <strain evidence="1">Duluth1</strain>
        <tissue evidence="1">Whole animal</tissue>
    </source>
</reference>
<proteinExistence type="predicted"/>
<organism evidence="1 2">
    <name type="scientific">Dreissena polymorpha</name>
    <name type="common">Zebra mussel</name>
    <name type="synonym">Mytilus polymorpha</name>
    <dbReference type="NCBI Taxonomy" id="45954"/>
    <lineage>
        <taxon>Eukaryota</taxon>
        <taxon>Metazoa</taxon>
        <taxon>Spiralia</taxon>
        <taxon>Lophotrochozoa</taxon>
        <taxon>Mollusca</taxon>
        <taxon>Bivalvia</taxon>
        <taxon>Autobranchia</taxon>
        <taxon>Heteroconchia</taxon>
        <taxon>Euheterodonta</taxon>
        <taxon>Imparidentia</taxon>
        <taxon>Neoheterodontei</taxon>
        <taxon>Myida</taxon>
        <taxon>Dreissenoidea</taxon>
        <taxon>Dreissenidae</taxon>
        <taxon>Dreissena</taxon>
    </lineage>
</organism>
<evidence type="ECO:0000313" key="2">
    <source>
        <dbReference type="Proteomes" id="UP000828390"/>
    </source>
</evidence>
<name>A0A9D4HJM3_DREPO</name>
<dbReference type="EMBL" id="JAIWYP010000013">
    <property type="protein sequence ID" value="KAH3719974.1"/>
    <property type="molecule type" value="Genomic_DNA"/>
</dbReference>
<dbReference type="Proteomes" id="UP000828390">
    <property type="component" value="Unassembled WGS sequence"/>
</dbReference>
<evidence type="ECO:0000313" key="1">
    <source>
        <dbReference type="EMBL" id="KAH3719974.1"/>
    </source>
</evidence>